<evidence type="ECO:0000313" key="4">
    <source>
        <dbReference type="Proteomes" id="UP001629059"/>
    </source>
</evidence>
<accession>A0ABW8Y7L6</accession>
<dbReference type="EC" id="3.1.1.103" evidence="3"/>
<keyword evidence="1" id="KW-0732">Signal</keyword>
<dbReference type="InterPro" id="IPR012338">
    <property type="entry name" value="Beta-lactam/transpept-like"/>
</dbReference>
<dbReference type="InterPro" id="IPR001466">
    <property type="entry name" value="Beta-lactam-related"/>
</dbReference>
<reference evidence="3 4" key="1">
    <citation type="submission" date="2024-06" db="EMBL/GenBank/DDBJ databases">
        <authorList>
            <person name="Kaempfer P."/>
            <person name="Viver T."/>
        </authorList>
    </citation>
    <scope>NUCLEOTIDE SEQUENCE [LARGE SCALE GENOMIC DNA]</scope>
    <source>
        <strain evidence="3 4">ST-75</strain>
    </source>
</reference>
<evidence type="ECO:0000313" key="3">
    <source>
        <dbReference type="EMBL" id="MFL9836204.1"/>
    </source>
</evidence>
<proteinExistence type="predicted"/>
<dbReference type="Pfam" id="PF00144">
    <property type="entry name" value="Beta-lactamase"/>
    <property type="match status" value="1"/>
</dbReference>
<keyword evidence="3" id="KW-0378">Hydrolase</keyword>
<gene>
    <name evidence="3" type="ORF">ABS768_01760</name>
</gene>
<comment type="caution">
    <text evidence="3">The sequence shown here is derived from an EMBL/GenBank/DDBJ whole genome shotgun (WGS) entry which is preliminary data.</text>
</comment>
<feature type="domain" description="Beta-lactamase-related" evidence="2">
    <location>
        <begin position="69"/>
        <end position="202"/>
    </location>
</feature>
<evidence type="ECO:0000256" key="1">
    <source>
        <dbReference type="SAM" id="SignalP"/>
    </source>
</evidence>
<dbReference type="EMBL" id="JBELQB010000001">
    <property type="protein sequence ID" value="MFL9836204.1"/>
    <property type="molecule type" value="Genomic_DNA"/>
</dbReference>
<dbReference type="Proteomes" id="UP001629059">
    <property type="component" value="Unassembled WGS sequence"/>
</dbReference>
<dbReference type="PANTHER" id="PTHR46825:SF9">
    <property type="entry name" value="BETA-LACTAMASE-RELATED DOMAIN-CONTAINING PROTEIN"/>
    <property type="match status" value="1"/>
</dbReference>
<feature type="chain" id="PRO_5047346282" evidence="1">
    <location>
        <begin position="19"/>
        <end position="208"/>
    </location>
</feature>
<name>A0ABW8Y7L6_9FLAO</name>
<dbReference type="Gene3D" id="3.40.710.10">
    <property type="entry name" value="DD-peptidase/beta-lactamase superfamily"/>
    <property type="match status" value="1"/>
</dbReference>
<dbReference type="SUPFAM" id="SSF56601">
    <property type="entry name" value="beta-lactamase/transpeptidase-like"/>
    <property type="match status" value="1"/>
</dbReference>
<dbReference type="InterPro" id="IPR050491">
    <property type="entry name" value="AmpC-like"/>
</dbReference>
<dbReference type="RefSeq" id="WP_408073223.1">
    <property type="nucleotide sequence ID" value="NZ_JBELQB010000001.1"/>
</dbReference>
<sequence>MYKLIVAIVFFIPLSAVAQHFDVNKLDTYFDTIVSTNKGLGEISIAVKDSVYYYRKFGTSGAYIEKEPNIYQIGSVTKVLTSILVLQLIEEQQISLEDKIEKYFPKIPNASNISIDNLLSHTSGLNDFVVKNDTSFYWLREPVSDNEIMQEIQRQGTLFESGEDVLYSNSGYYLLAKIVEQERKMSYKEALSDYITEPLGLDKQDLLM</sequence>
<keyword evidence="4" id="KW-1185">Reference proteome</keyword>
<feature type="signal peptide" evidence="1">
    <location>
        <begin position="1"/>
        <end position="18"/>
    </location>
</feature>
<evidence type="ECO:0000259" key="2">
    <source>
        <dbReference type="Pfam" id="PF00144"/>
    </source>
</evidence>
<protein>
    <submittedName>
        <fullName evidence="3">Serine hydrolase domain-containing protein</fullName>
        <ecNumber evidence="3">3.1.1.103</ecNumber>
    </submittedName>
</protein>
<dbReference type="PANTHER" id="PTHR46825">
    <property type="entry name" value="D-ALANYL-D-ALANINE-CARBOXYPEPTIDASE/ENDOPEPTIDASE AMPH"/>
    <property type="match status" value="1"/>
</dbReference>
<dbReference type="GO" id="GO:0016787">
    <property type="term" value="F:hydrolase activity"/>
    <property type="evidence" value="ECO:0007669"/>
    <property type="project" value="UniProtKB-KW"/>
</dbReference>
<organism evidence="3 4">
    <name type="scientific">Flavobacterium rhizophilum</name>
    <dbReference type="NCBI Taxonomy" id="3163296"/>
    <lineage>
        <taxon>Bacteria</taxon>
        <taxon>Pseudomonadati</taxon>
        <taxon>Bacteroidota</taxon>
        <taxon>Flavobacteriia</taxon>
        <taxon>Flavobacteriales</taxon>
        <taxon>Flavobacteriaceae</taxon>
        <taxon>Flavobacterium</taxon>
    </lineage>
</organism>